<dbReference type="Pfam" id="PF13241">
    <property type="entry name" value="NAD_binding_7"/>
    <property type="match status" value="1"/>
</dbReference>
<dbReference type="SUPFAM" id="SSF51735">
    <property type="entry name" value="NAD(P)-binding Rossmann-fold domains"/>
    <property type="match status" value="1"/>
</dbReference>
<dbReference type="InterPro" id="IPR036291">
    <property type="entry name" value="NAD(P)-bd_dom_sf"/>
</dbReference>
<dbReference type="Proteomes" id="UP000824082">
    <property type="component" value="Unassembled WGS sequence"/>
</dbReference>
<evidence type="ECO:0000313" key="7">
    <source>
        <dbReference type="EMBL" id="HIU41748.1"/>
    </source>
</evidence>
<dbReference type="GO" id="GO:0019354">
    <property type="term" value="P:siroheme biosynthetic process"/>
    <property type="evidence" value="ECO:0007669"/>
    <property type="project" value="InterPro"/>
</dbReference>
<organism evidence="7 8">
    <name type="scientific">Candidatus Egerieicola faecale</name>
    <dbReference type="NCBI Taxonomy" id="2840774"/>
    <lineage>
        <taxon>Bacteria</taxon>
        <taxon>Bacillati</taxon>
        <taxon>Bacillota</taxon>
        <taxon>Clostridia</taxon>
        <taxon>Eubacteriales</taxon>
        <taxon>Oscillospiraceae</taxon>
        <taxon>Oscillospiraceae incertae sedis</taxon>
        <taxon>Candidatus Egerieicola</taxon>
    </lineage>
</organism>
<comment type="caution">
    <text evidence="7">The sequence shown here is derived from an EMBL/GenBank/DDBJ whole genome shotgun (WGS) entry which is preliminary data.</text>
</comment>
<dbReference type="Gene3D" id="3.30.160.110">
    <property type="entry name" value="Siroheme synthase, domain 2"/>
    <property type="match status" value="1"/>
</dbReference>
<dbReference type="GO" id="GO:0043115">
    <property type="term" value="F:precorrin-2 dehydrogenase activity"/>
    <property type="evidence" value="ECO:0007669"/>
    <property type="project" value="UniProtKB-EC"/>
</dbReference>
<dbReference type="InterPro" id="IPR006367">
    <property type="entry name" value="Sirohaem_synthase_N"/>
</dbReference>
<evidence type="ECO:0000313" key="8">
    <source>
        <dbReference type="Proteomes" id="UP000824082"/>
    </source>
</evidence>
<accession>A0A9D1IR40</accession>
<dbReference type="Gene3D" id="3.40.50.720">
    <property type="entry name" value="NAD(P)-binding Rossmann-like Domain"/>
    <property type="match status" value="1"/>
</dbReference>
<name>A0A9D1IR40_9FIRM</name>
<keyword evidence="4" id="KW-0520">NAD</keyword>
<keyword evidence="3" id="KW-0560">Oxidoreductase</keyword>
<dbReference type="EMBL" id="DVMX01000083">
    <property type="protein sequence ID" value="HIU41748.1"/>
    <property type="molecule type" value="Genomic_DNA"/>
</dbReference>
<dbReference type="InterPro" id="IPR028161">
    <property type="entry name" value="Met8-like"/>
</dbReference>
<keyword evidence="5" id="KW-0627">Porphyrin biosynthesis</keyword>
<evidence type="ECO:0000256" key="1">
    <source>
        <dbReference type="ARBA" id="ARBA00005010"/>
    </source>
</evidence>
<comment type="catalytic activity">
    <reaction evidence="6">
        <text>precorrin-2 + NAD(+) = sirohydrochlorin + NADH + 2 H(+)</text>
        <dbReference type="Rhea" id="RHEA:15613"/>
        <dbReference type="ChEBI" id="CHEBI:15378"/>
        <dbReference type="ChEBI" id="CHEBI:57540"/>
        <dbReference type="ChEBI" id="CHEBI:57945"/>
        <dbReference type="ChEBI" id="CHEBI:58351"/>
        <dbReference type="ChEBI" id="CHEBI:58827"/>
        <dbReference type="EC" id="1.3.1.76"/>
    </reaction>
</comment>
<reference evidence="7" key="2">
    <citation type="journal article" date="2021" name="PeerJ">
        <title>Extensive microbial diversity within the chicken gut microbiome revealed by metagenomics and culture.</title>
        <authorList>
            <person name="Gilroy R."/>
            <person name="Ravi A."/>
            <person name="Getino M."/>
            <person name="Pursley I."/>
            <person name="Horton D.L."/>
            <person name="Alikhan N.F."/>
            <person name="Baker D."/>
            <person name="Gharbi K."/>
            <person name="Hall N."/>
            <person name="Watson M."/>
            <person name="Adriaenssens E.M."/>
            <person name="Foster-Nyarko E."/>
            <person name="Jarju S."/>
            <person name="Secka A."/>
            <person name="Antonio M."/>
            <person name="Oren A."/>
            <person name="Chaudhuri R.R."/>
            <person name="La Ragione R."/>
            <person name="Hildebrand F."/>
            <person name="Pallen M.J."/>
        </authorList>
    </citation>
    <scope>NUCLEOTIDE SEQUENCE</scope>
    <source>
        <strain evidence="7">4509</strain>
    </source>
</reference>
<gene>
    <name evidence="7" type="ORF">IAD19_04265</name>
</gene>
<dbReference type="PANTHER" id="PTHR35330:SF1">
    <property type="entry name" value="SIROHEME BIOSYNTHESIS PROTEIN MET8"/>
    <property type="match status" value="1"/>
</dbReference>
<reference evidence="7" key="1">
    <citation type="submission" date="2020-10" db="EMBL/GenBank/DDBJ databases">
        <authorList>
            <person name="Gilroy R."/>
        </authorList>
    </citation>
    <scope>NUCLEOTIDE SEQUENCE</scope>
    <source>
        <strain evidence="7">4509</strain>
    </source>
</reference>
<dbReference type="NCBIfam" id="TIGR01470">
    <property type="entry name" value="cysG_Nterm"/>
    <property type="match status" value="1"/>
</dbReference>
<dbReference type="EC" id="1.3.1.76" evidence="2"/>
<evidence type="ECO:0000256" key="3">
    <source>
        <dbReference type="ARBA" id="ARBA00023002"/>
    </source>
</evidence>
<evidence type="ECO:0000256" key="4">
    <source>
        <dbReference type="ARBA" id="ARBA00023027"/>
    </source>
</evidence>
<proteinExistence type="predicted"/>
<dbReference type="PANTHER" id="PTHR35330">
    <property type="entry name" value="SIROHEME BIOSYNTHESIS PROTEIN MET8"/>
    <property type="match status" value="1"/>
</dbReference>
<protein>
    <recommendedName>
        <fullName evidence="2">precorrin-2 dehydrogenase</fullName>
        <ecNumber evidence="2">1.3.1.76</ecNumber>
    </recommendedName>
</protein>
<dbReference type="GO" id="GO:0004325">
    <property type="term" value="F:ferrochelatase activity"/>
    <property type="evidence" value="ECO:0007669"/>
    <property type="project" value="InterPro"/>
</dbReference>
<dbReference type="SUPFAM" id="SSF75615">
    <property type="entry name" value="Siroheme synthase middle domains-like"/>
    <property type="match status" value="1"/>
</dbReference>
<dbReference type="AlphaFoldDB" id="A0A9D1IR40"/>
<evidence type="ECO:0000256" key="5">
    <source>
        <dbReference type="ARBA" id="ARBA00023244"/>
    </source>
</evidence>
<comment type="pathway">
    <text evidence="1">Porphyrin-containing compound metabolism; siroheme biosynthesis; sirohydrochlorin from precorrin-2: step 1/1.</text>
</comment>
<evidence type="ECO:0000256" key="6">
    <source>
        <dbReference type="ARBA" id="ARBA00047561"/>
    </source>
</evidence>
<evidence type="ECO:0000256" key="2">
    <source>
        <dbReference type="ARBA" id="ARBA00012400"/>
    </source>
</evidence>
<sequence length="184" mass="19836">MNCFPFMIPVEGKRCLLVGGGRVAARKVEKLLPFGVEIVLCARQVCPELTALGVDAQEKEYSADLLEGICFAVAATDDPALNARVAADCRQKGIPVNSVDDKDNCDFYFPALIHQGPVTIGITTGGVSPALAGALREYLESVLPENLEELTQKAGVLRGTMPSKEYAKQVKQWLKQSVAEKEKG</sequence>